<dbReference type="AlphaFoldDB" id="A0A9P1IJ02"/>
<keyword evidence="2" id="KW-1185">Reference proteome</keyword>
<reference evidence="1" key="1">
    <citation type="submission" date="2022-11" db="EMBL/GenBank/DDBJ databases">
        <authorList>
            <person name="Kikuchi T."/>
        </authorList>
    </citation>
    <scope>NUCLEOTIDE SEQUENCE</scope>
    <source>
        <strain evidence="1">PS1010</strain>
    </source>
</reference>
<evidence type="ECO:0008006" key="3">
    <source>
        <dbReference type="Google" id="ProtNLM"/>
    </source>
</evidence>
<comment type="caution">
    <text evidence="1">The sequence shown here is derived from an EMBL/GenBank/DDBJ whole genome shotgun (WGS) entry which is preliminary data.</text>
</comment>
<sequence>MLVIFLILRKYLNFFTKPFPRQIEEENEESPIKKLPSEVFGAIFEKLEYEDVQKLKNSSKFLFDAHKLERRMIAGPKCNANVYYNKNKELRLEITIFVEVRWIRILPFKRTIELTRTIPFDQWNYYFKNAKCKILRIIVEEDEIPLDILKKIICCKSIDILTYSGKSINQMSIDLLAAYNSLSFGIVVDRWCFRVFQNVNFNHTFVIIHCFENIDDIFEAIKFTYDSIISFQPEIYEKNEVSFMKLKPNIEHYPHYFFIFTNYTNIDEEKVQSIANFLENNVSNVYGYYVKSKVFKDGTDLHITCRDRRAFRMFTLRALYFIALYLFRKIVVQLIQLPKLLWNFVRTMI</sequence>
<evidence type="ECO:0000313" key="2">
    <source>
        <dbReference type="Proteomes" id="UP001152747"/>
    </source>
</evidence>
<gene>
    <name evidence="1" type="ORF">CAMP_LOCUS9026</name>
</gene>
<dbReference type="EMBL" id="CANHGI010000003">
    <property type="protein sequence ID" value="CAI5446389.1"/>
    <property type="molecule type" value="Genomic_DNA"/>
</dbReference>
<evidence type="ECO:0000313" key="1">
    <source>
        <dbReference type="EMBL" id="CAI5446389.1"/>
    </source>
</evidence>
<protein>
    <recommendedName>
        <fullName evidence="3">F-box domain-containing protein</fullName>
    </recommendedName>
</protein>
<name>A0A9P1IJ02_9PELO</name>
<proteinExistence type="predicted"/>
<dbReference type="Proteomes" id="UP001152747">
    <property type="component" value="Unassembled WGS sequence"/>
</dbReference>
<organism evidence="1 2">
    <name type="scientific">Caenorhabditis angaria</name>
    <dbReference type="NCBI Taxonomy" id="860376"/>
    <lineage>
        <taxon>Eukaryota</taxon>
        <taxon>Metazoa</taxon>
        <taxon>Ecdysozoa</taxon>
        <taxon>Nematoda</taxon>
        <taxon>Chromadorea</taxon>
        <taxon>Rhabditida</taxon>
        <taxon>Rhabditina</taxon>
        <taxon>Rhabditomorpha</taxon>
        <taxon>Rhabditoidea</taxon>
        <taxon>Rhabditidae</taxon>
        <taxon>Peloderinae</taxon>
        <taxon>Caenorhabditis</taxon>
    </lineage>
</organism>
<accession>A0A9P1IJ02</accession>